<dbReference type="Proteomes" id="UP000658514">
    <property type="component" value="Unassembled WGS sequence"/>
</dbReference>
<dbReference type="EMBL" id="JACJQH010000032">
    <property type="protein sequence ID" value="MBD2197763.1"/>
    <property type="molecule type" value="Genomic_DNA"/>
</dbReference>
<evidence type="ECO:0000256" key="1">
    <source>
        <dbReference type="SAM" id="MobiDB-lite"/>
    </source>
</evidence>
<reference evidence="2 3" key="1">
    <citation type="journal article" date="2020" name="ISME J.">
        <title>Comparative genomics reveals insights into cyanobacterial evolution and habitat adaptation.</title>
        <authorList>
            <person name="Chen M.Y."/>
            <person name="Teng W.K."/>
            <person name="Zhao L."/>
            <person name="Hu C.X."/>
            <person name="Zhou Y.K."/>
            <person name="Han B.P."/>
            <person name="Song L.R."/>
            <person name="Shu W.S."/>
        </authorList>
    </citation>
    <scope>NUCLEOTIDE SEQUENCE [LARGE SCALE GENOMIC DNA]</scope>
    <source>
        <strain evidence="2 3">FACHB-288</strain>
    </source>
</reference>
<comment type="caution">
    <text evidence="2">The sequence shown here is derived from an EMBL/GenBank/DDBJ whole genome shotgun (WGS) entry which is preliminary data.</text>
</comment>
<name>A0ABR8ACX6_9CYAN</name>
<dbReference type="RefSeq" id="WP_190544947.1">
    <property type="nucleotide sequence ID" value="NZ_CAWPNO010000065.1"/>
</dbReference>
<proteinExistence type="predicted"/>
<feature type="region of interest" description="Disordered" evidence="1">
    <location>
        <begin position="19"/>
        <end position="48"/>
    </location>
</feature>
<evidence type="ECO:0000313" key="2">
    <source>
        <dbReference type="EMBL" id="MBD2197763.1"/>
    </source>
</evidence>
<protein>
    <submittedName>
        <fullName evidence="2">Uncharacterized protein</fullName>
    </submittedName>
</protein>
<gene>
    <name evidence="2" type="ORF">H6G24_20015</name>
</gene>
<feature type="compositionally biased region" description="Basic residues" evidence="1">
    <location>
        <begin position="35"/>
        <end position="48"/>
    </location>
</feature>
<keyword evidence="3" id="KW-1185">Reference proteome</keyword>
<accession>A0ABR8ACX6</accession>
<sequence>MYLCDSVLGFVSKIIMRSHLQPHHSTSEQEISRSTVKRSHFQPHHSTS</sequence>
<evidence type="ECO:0000313" key="3">
    <source>
        <dbReference type="Proteomes" id="UP000658514"/>
    </source>
</evidence>
<organism evidence="2 3">
    <name type="scientific">Calothrix parietina FACHB-288</name>
    <dbReference type="NCBI Taxonomy" id="2692896"/>
    <lineage>
        <taxon>Bacteria</taxon>
        <taxon>Bacillati</taxon>
        <taxon>Cyanobacteriota</taxon>
        <taxon>Cyanophyceae</taxon>
        <taxon>Nostocales</taxon>
        <taxon>Calotrichaceae</taxon>
        <taxon>Calothrix</taxon>
    </lineage>
</organism>